<proteinExistence type="predicted"/>
<dbReference type="Proteomes" id="UP000287651">
    <property type="component" value="Unassembled WGS sequence"/>
</dbReference>
<organism evidence="1 2">
    <name type="scientific">Ensete ventricosum</name>
    <name type="common">Abyssinian banana</name>
    <name type="synonym">Musa ensete</name>
    <dbReference type="NCBI Taxonomy" id="4639"/>
    <lineage>
        <taxon>Eukaryota</taxon>
        <taxon>Viridiplantae</taxon>
        <taxon>Streptophyta</taxon>
        <taxon>Embryophyta</taxon>
        <taxon>Tracheophyta</taxon>
        <taxon>Spermatophyta</taxon>
        <taxon>Magnoliopsida</taxon>
        <taxon>Liliopsida</taxon>
        <taxon>Zingiberales</taxon>
        <taxon>Musaceae</taxon>
        <taxon>Ensete</taxon>
    </lineage>
</organism>
<dbReference type="EMBL" id="AMZH03001453">
    <property type="protein sequence ID" value="RRT79242.1"/>
    <property type="molecule type" value="Genomic_DNA"/>
</dbReference>
<gene>
    <name evidence="1" type="ORF">B296_00003463</name>
</gene>
<accession>A0A427ASK2</accession>
<reference evidence="1 2" key="1">
    <citation type="journal article" date="2014" name="Agronomy (Basel)">
        <title>A Draft Genome Sequence for Ensete ventricosum, the Drought-Tolerant Tree Against Hunger.</title>
        <authorList>
            <person name="Harrison J."/>
            <person name="Moore K.A."/>
            <person name="Paszkiewicz K."/>
            <person name="Jones T."/>
            <person name="Grant M."/>
            <person name="Ambacheew D."/>
            <person name="Muzemil S."/>
            <person name="Studholme D.J."/>
        </authorList>
    </citation>
    <scope>NUCLEOTIDE SEQUENCE [LARGE SCALE GENOMIC DNA]</scope>
</reference>
<sequence length="124" mass="14067">MPMRIRRPRHPCRMLSGPRPKGWCHPCRSSSAQEECIPRLIEYTPITISLGCGSNSKEENLTRDEAVSRHGSTASSCDCNSMTHPFRKGGWQRAQEFDPGDQDREGANGIAEQRLFCCDDWEQQ</sequence>
<dbReference type="AlphaFoldDB" id="A0A427ASK2"/>
<name>A0A427ASK2_ENSVE</name>
<protein>
    <submittedName>
        <fullName evidence="1">Uncharacterized protein</fullName>
    </submittedName>
</protein>
<evidence type="ECO:0000313" key="1">
    <source>
        <dbReference type="EMBL" id="RRT79242.1"/>
    </source>
</evidence>
<comment type="caution">
    <text evidence="1">The sequence shown here is derived from an EMBL/GenBank/DDBJ whole genome shotgun (WGS) entry which is preliminary data.</text>
</comment>
<evidence type="ECO:0000313" key="2">
    <source>
        <dbReference type="Proteomes" id="UP000287651"/>
    </source>
</evidence>